<sequence length="257" mass="28977">MASYHVSPRRSANSTLQQSPIVRGDIHMASQLGDSHLTEIQLELELLKERRRALEQQRKMLLRGGGVAAEHNRYSSSRSHSGNSPQQAVQTSTRSSSARSNRSFNRSENNNSRSTSAMDQRQFIPSERERREHTVRDIYREMKEAMRKSWETDSTLVGGFFAQPDNPRNSTFGRERRFTPLSGTKGQYHLATDVEEMQKSAKERKGRHLTASSRGRPGCNVQSNWNDSKGGAAPGPGAYTPRYQKLSKPSILASRML</sequence>
<gene>
    <name evidence="3" type="ORF">BSAL_22750</name>
</gene>
<keyword evidence="4" id="KW-1185">Reference proteome</keyword>
<dbReference type="VEuPathDB" id="TriTrypDB:BSAL_22750"/>
<evidence type="ECO:0000313" key="4">
    <source>
        <dbReference type="Proteomes" id="UP000051952"/>
    </source>
</evidence>
<protein>
    <submittedName>
        <fullName evidence="3">Uncharacterized protein</fullName>
    </submittedName>
</protein>
<dbReference type="OMA" id="LMIRNKN"/>
<dbReference type="AlphaFoldDB" id="A0A0S4JIE0"/>
<proteinExistence type="predicted"/>
<dbReference type="OrthoDB" id="262418at2759"/>
<evidence type="ECO:0000256" key="2">
    <source>
        <dbReference type="SAM" id="MobiDB-lite"/>
    </source>
</evidence>
<evidence type="ECO:0000256" key="1">
    <source>
        <dbReference type="SAM" id="Coils"/>
    </source>
</evidence>
<feature type="coiled-coil region" evidence="1">
    <location>
        <begin position="37"/>
        <end position="64"/>
    </location>
</feature>
<reference evidence="4" key="1">
    <citation type="submission" date="2015-09" db="EMBL/GenBank/DDBJ databases">
        <authorList>
            <consortium name="Pathogen Informatics"/>
        </authorList>
    </citation>
    <scope>NUCLEOTIDE SEQUENCE [LARGE SCALE GENOMIC DNA]</scope>
    <source>
        <strain evidence="4">Lake Konstanz</strain>
    </source>
</reference>
<name>A0A0S4JIE0_BODSA</name>
<dbReference type="Proteomes" id="UP000051952">
    <property type="component" value="Unassembled WGS sequence"/>
</dbReference>
<accession>A0A0S4JIE0</accession>
<dbReference type="EMBL" id="CYKH01001759">
    <property type="protein sequence ID" value="CUG89688.1"/>
    <property type="molecule type" value="Genomic_DNA"/>
</dbReference>
<feature type="region of interest" description="Disordered" evidence="2">
    <location>
        <begin position="199"/>
        <end position="257"/>
    </location>
</feature>
<keyword evidence="1" id="KW-0175">Coiled coil</keyword>
<feature type="region of interest" description="Disordered" evidence="2">
    <location>
        <begin position="161"/>
        <end position="182"/>
    </location>
</feature>
<feature type="region of interest" description="Disordered" evidence="2">
    <location>
        <begin position="64"/>
        <end position="130"/>
    </location>
</feature>
<organism evidence="3 4">
    <name type="scientific">Bodo saltans</name>
    <name type="common">Flagellated protozoan</name>
    <dbReference type="NCBI Taxonomy" id="75058"/>
    <lineage>
        <taxon>Eukaryota</taxon>
        <taxon>Discoba</taxon>
        <taxon>Euglenozoa</taxon>
        <taxon>Kinetoplastea</taxon>
        <taxon>Metakinetoplastina</taxon>
        <taxon>Eubodonida</taxon>
        <taxon>Bodonidae</taxon>
        <taxon>Bodo</taxon>
    </lineage>
</organism>
<feature type="compositionally biased region" description="Low complexity" evidence="2">
    <location>
        <begin position="91"/>
        <end position="116"/>
    </location>
</feature>
<feature type="compositionally biased region" description="Low complexity" evidence="2">
    <location>
        <begin position="74"/>
        <end position="84"/>
    </location>
</feature>
<evidence type="ECO:0000313" key="3">
    <source>
        <dbReference type="EMBL" id="CUG89688.1"/>
    </source>
</evidence>